<dbReference type="EMBL" id="KB705645">
    <property type="protein sequence ID" value="EMR71411.1"/>
    <property type="molecule type" value="Genomic_DNA"/>
</dbReference>
<gene>
    <name evidence="2" type="ORF">UCREL1_1545</name>
</gene>
<reference evidence="3" key="1">
    <citation type="journal article" date="2013" name="Genome Announc.">
        <title>Draft genome sequence of the grapevine dieback fungus Eutypa lata UCR-EL1.</title>
        <authorList>
            <person name="Blanco-Ulate B."/>
            <person name="Rolshausen P.E."/>
            <person name="Cantu D."/>
        </authorList>
    </citation>
    <scope>NUCLEOTIDE SEQUENCE [LARGE SCALE GENOMIC DNA]</scope>
    <source>
        <strain evidence="3">UCR-EL1</strain>
    </source>
</reference>
<accession>M7TNC5</accession>
<dbReference type="NCBIfam" id="NF041278">
    <property type="entry name" value="CmcJ_NvfI_EfuI"/>
    <property type="match status" value="1"/>
</dbReference>
<proteinExistence type="inferred from homology"/>
<keyword evidence="2" id="KW-0808">Transferase</keyword>
<dbReference type="GO" id="GO:0016491">
    <property type="term" value="F:oxidoreductase activity"/>
    <property type="evidence" value="ECO:0007669"/>
    <property type="project" value="InterPro"/>
</dbReference>
<comment type="similarity">
    <text evidence="1">Belongs to the asaB hydroxylase/desaturase family.</text>
</comment>
<dbReference type="Proteomes" id="UP000012174">
    <property type="component" value="Unassembled WGS sequence"/>
</dbReference>
<dbReference type="InterPro" id="IPR044053">
    <property type="entry name" value="AsaB-like"/>
</dbReference>
<dbReference type="GO" id="GO:0032259">
    <property type="term" value="P:methylation"/>
    <property type="evidence" value="ECO:0007669"/>
    <property type="project" value="UniProtKB-KW"/>
</dbReference>
<evidence type="ECO:0000256" key="1">
    <source>
        <dbReference type="ARBA" id="ARBA00023604"/>
    </source>
</evidence>
<dbReference type="eggNOG" id="ENOG502R1CH">
    <property type="taxonomic scope" value="Eukaryota"/>
</dbReference>
<dbReference type="PANTHER" id="PTHR34598:SF3">
    <property type="entry name" value="OXIDOREDUCTASE AN1597"/>
    <property type="match status" value="1"/>
</dbReference>
<sequence length="310" mass="35831">MRLAKCICRGHLVPYLAEESNPIGLRNVQTVCIYCNILQGGGWSYYSANMKTALDYVSRTPILEKEKSFDTDFLVDWIPGARRSNIVFEQKDVLVTPILDSEHWDIDQHGFCILKAKTNLSVEKAFEKEKETQKACWYEIEALLHDKFPQHSRIEGYDFTYRVYEQPARIPHADVSRDGAFMQLSHSFPGQDKFWEAKDFDITNVWRPLVGPCEDWPLVILDWTSVDANKDICLNDAIRRDRVDENSLLHYNPNHKWYYIKDQGPEELLVFRNSDAGGTRSRAFHCAALNPDAAPTLSRQSVEVRCVAFY</sequence>
<keyword evidence="2" id="KW-0489">Methyltransferase</keyword>
<dbReference type="OMA" id="CDWTTID"/>
<dbReference type="GO" id="GO:0008168">
    <property type="term" value="F:methyltransferase activity"/>
    <property type="evidence" value="ECO:0007669"/>
    <property type="project" value="UniProtKB-KW"/>
</dbReference>
<protein>
    <submittedName>
        <fullName evidence="2">'CmcJ-like methyltransferase, putative' protein</fullName>
    </submittedName>
</protein>
<dbReference type="KEGG" id="ela:UCREL1_1545"/>
<dbReference type="OrthoDB" id="412788at2759"/>
<dbReference type="HOGENOM" id="CLU_042688_0_1_1"/>
<name>M7TNC5_EUTLA</name>
<evidence type="ECO:0000313" key="2">
    <source>
        <dbReference type="EMBL" id="EMR71411.1"/>
    </source>
</evidence>
<keyword evidence="3" id="KW-1185">Reference proteome</keyword>
<evidence type="ECO:0000313" key="3">
    <source>
        <dbReference type="Proteomes" id="UP000012174"/>
    </source>
</evidence>
<dbReference type="PANTHER" id="PTHR34598">
    <property type="entry name" value="BLL6449 PROTEIN"/>
    <property type="match status" value="1"/>
</dbReference>
<dbReference type="AlphaFoldDB" id="M7TNC5"/>
<organism evidence="2 3">
    <name type="scientific">Eutypa lata (strain UCR-EL1)</name>
    <name type="common">Grapevine dieback disease fungus</name>
    <name type="synonym">Eutypa armeniacae</name>
    <dbReference type="NCBI Taxonomy" id="1287681"/>
    <lineage>
        <taxon>Eukaryota</taxon>
        <taxon>Fungi</taxon>
        <taxon>Dikarya</taxon>
        <taxon>Ascomycota</taxon>
        <taxon>Pezizomycotina</taxon>
        <taxon>Sordariomycetes</taxon>
        <taxon>Xylariomycetidae</taxon>
        <taxon>Xylariales</taxon>
        <taxon>Diatrypaceae</taxon>
        <taxon>Eutypa</taxon>
    </lineage>
</organism>